<keyword evidence="3" id="KW-1185">Reference proteome</keyword>
<name>A0ABQ2CVK1_9DEIO</name>
<proteinExistence type="predicted"/>
<dbReference type="Pfam" id="PF01593">
    <property type="entry name" value="Amino_oxidase"/>
    <property type="match status" value="1"/>
</dbReference>
<evidence type="ECO:0000259" key="1">
    <source>
        <dbReference type="Pfam" id="PF01593"/>
    </source>
</evidence>
<dbReference type="RefSeq" id="WP_189000495.1">
    <property type="nucleotide sequence ID" value="NZ_BMOD01000002.1"/>
</dbReference>
<dbReference type="InterPro" id="IPR002937">
    <property type="entry name" value="Amino_oxidase"/>
</dbReference>
<dbReference type="Gene3D" id="3.50.50.60">
    <property type="entry name" value="FAD/NAD(P)-binding domain"/>
    <property type="match status" value="1"/>
</dbReference>
<dbReference type="InterPro" id="IPR036188">
    <property type="entry name" value="FAD/NAD-bd_sf"/>
</dbReference>
<sequence length="418" mass="45563">MHVIVIGAGLAGLTAARTLKRAGKQVTVLEKAAHVGGRVCTSQVEGFTIDHGFQVLFTGYPAVKRNLNLEALDLRVLEPGAVIRSQTQTSTVGDPFRLPGDALQSLQSPHLTLKDKVLVAKLSVDIGQGEAHRFFREAETSTLTFLQEYGFSDSAIDAFFKPFFGGIFLNRELSTSSRLFKYYYRMMLYGEVALPREGMGAIPRQLSRGLDIRLNTSVTALESSGHNVRVYTADGPLEANQVVIATDPPELRRLLGVQTPQGHVGSSYVYFASDTLLDQSRKLILASDEGLINNAMWLSNVGPYAPSGKHLLAVSVLRAAFDNDNLLMVGVLQELEHWYGNQTGDLQPLKILHIPYGQFSQEVGFMDQLSPLKAPMERIWIASEATRMSGIQGAMESGEQAAAAILGDVQTLSRPMGA</sequence>
<dbReference type="EMBL" id="BMOD01000002">
    <property type="protein sequence ID" value="GGJ25140.1"/>
    <property type="molecule type" value="Genomic_DNA"/>
</dbReference>
<accession>A0ABQ2CVK1</accession>
<dbReference type="PANTHER" id="PTHR42841">
    <property type="entry name" value="AMINE OXIDASE"/>
    <property type="match status" value="1"/>
</dbReference>
<gene>
    <name evidence="2" type="ORF">GCM10008938_09030</name>
</gene>
<evidence type="ECO:0000313" key="2">
    <source>
        <dbReference type="EMBL" id="GGJ25140.1"/>
    </source>
</evidence>
<protein>
    <submittedName>
        <fullName evidence="2">Oxidoreductase FAD-binding protein</fullName>
    </submittedName>
</protein>
<evidence type="ECO:0000313" key="3">
    <source>
        <dbReference type="Proteomes" id="UP000632222"/>
    </source>
</evidence>
<dbReference type="PRINTS" id="PR00419">
    <property type="entry name" value="ADXRDTASE"/>
</dbReference>
<organism evidence="2 3">
    <name type="scientific">Deinococcus roseus</name>
    <dbReference type="NCBI Taxonomy" id="392414"/>
    <lineage>
        <taxon>Bacteria</taxon>
        <taxon>Thermotogati</taxon>
        <taxon>Deinococcota</taxon>
        <taxon>Deinococci</taxon>
        <taxon>Deinococcales</taxon>
        <taxon>Deinococcaceae</taxon>
        <taxon>Deinococcus</taxon>
    </lineage>
</organism>
<reference evidence="3" key="1">
    <citation type="journal article" date="2019" name="Int. J. Syst. Evol. Microbiol.">
        <title>The Global Catalogue of Microorganisms (GCM) 10K type strain sequencing project: providing services to taxonomists for standard genome sequencing and annotation.</title>
        <authorList>
            <consortium name="The Broad Institute Genomics Platform"/>
            <consortium name="The Broad Institute Genome Sequencing Center for Infectious Disease"/>
            <person name="Wu L."/>
            <person name="Ma J."/>
        </authorList>
    </citation>
    <scope>NUCLEOTIDE SEQUENCE [LARGE SCALE GENOMIC DNA]</scope>
    <source>
        <strain evidence="3">JCM 14370</strain>
    </source>
</reference>
<comment type="caution">
    <text evidence="2">The sequence shown here is derived from an EMBL/GenBank/DDBJ whole genome shotgun (WGS) entry which is preliminary data.</text>
</comment>
<dbReference type="SUPFAM" id="SSF51905">
    <property type="entry name" value="FAD/NAD(P)-binding domain"/>
    <property type="match status" value="1"/>
</dbReference>
<feature type="domain" description="Amine oxidase" evidence="1">
    <location>
        <begin position="10"/>
        <end position="406"/>
    </location>
</feature>
<dbReference type="Proteomes" id="UP000632222">
    <property type="component" value="Unassembled WGS sequence"/>
</dbReference>